<evidence type="ECO:0000313" key="2">
    <source>
        <dbReference type="Proteomes" id="UP000004994"/>
    </source>
</evidence>
<reference evidence="1" key="2">
    <citation type="submission" date="2019-01" db="UniProtKB">
        <authorList>
            <consortium name="EnsemblPlants"/>
        </authorList>
    </citation>
    <scope>IDENTIFICATION</scope>
    <source>
        <strain evidence="1">cv. Heinz 1706</strain>
    </source>
</reference>
<dbReference type="EnsemblPlants" id="Solyc03g112560.3.1">
    <property type="protein sequence ID" value="Solyc03g112560.3.1"/>
    <property type="gene ID" value="Solyc03g112560.3"/>
</dbReference>
<reference evidence="1" key="1">
    <citation type="journal article" date="2012" name="Nature">
        <title>The tomato genome sequence provides insights into fleshy fruit evolution.</title>
        <authorList>
            <consortium name="Tomato Genome Consortium"/>
        </authorList>
    </citation>
    <scope>NUCLEOTIDE SEQUENCE [LARGE SCALE GENOMIC DNA]</scope>
    <source>
        <strain evidence="1">cv. Heinz 1706</strain>
    </source>
</reference>
<dbReference type="Proteomes" id="UP000004994">
    <property type="component" value="Chromosome 3"/>
</dbReference>
<accession>A0A3Q7FQ83</accession>
<proteinExistence type="predicted"/>
<dbReference type="Gramene" id="Solyc03g112560.3.1">
    <property type="protein sequence ID" value="Solyc03g112560.3.1"/>
    <property type="gene ID" value="Solyc03g112560.3"/>
</dbReference>
<evidence type="ECO:0000313" key="1">
    <source>
        <dbReference type="EnsemblPlants" id="Solyc03g112560.3.1"/>
    </source>
</evidence>
<keyword evidence="2" id="KW-1185">Reference proteome</keyword>
<name>A0A3Q7FQ83_SOLLC</name>
<dbReference type="InParanoid" id="A0A3Q7FQ83"/>
<organism evidence="1">
    <name type="scientific">Solanum lycopersicum</name>
    <name type="common">Tomato</name>
    <name type="synonym">Lycopersicon esculentum</name>
    <dbReference type="NCBI Taxonomy" id="4081"/>
    <lineage>
        <taxon>Eukaryota</taxon>
        <taxon>Viridiplantae</taxon>
        <taxon>Streptophyta</taxon>
        <taxon>Embryophyta</taxon>
        <taxon>Tracheophyta</taxon>
        <taxon>Spermatophyta</taxon>
        <taxon>Magnoliopsida</taxon>
        <taxon>eudicotyledons</taxon>
        <taxon>Gunneridae</taxon>
        <taxon>Pentapetalae</taxon>
        <taxon>asterids</taxon>
        <taxon>lamiids</taxon>
        <taxon>Solanales</taxon>
        <taxon>Solanaceae</taxon>
        <taxon>Solanoideae</taxon>
        <taxon>Solaneae</taxon>
        <taxon>Solanum</taxon>
        <taxon>Solanum subgen. Lycopersicon</taxon>
    </lineage>
</organism>
<protein>
    <submittedName>
        <fullName evidence="1">Uncharacterized protein</fullName>
    </submittedName>
</protein>
<dbReference type="PaxDb" id="4081-Solyc03g112560.2.1"/>
<dbReference type="AlphaFoldDB" id="A0A3Q7FQ83"/>
<sequence length="148" mass="16756">MFYSCTCETVQLRGKRAMLNINCSLSSLCLVESRLSSFWMCLQSTEVTPHQLTFFEDTRMCFSELRVCGCIASGLVHLNLASPLLTLKSFRLKKQHAKSKLECLFDLTGKRESNRGLYPLGFFSMYTRTSKDEAVGDSIELNKLVGVF</sequence>